<dbReference type="Proteomes" id="UP000025227">
    <property type="component" value="Unplaced"/>
</dbReference>
<evidence type="ECO:0000256" key="5">
    <source>
        <dbReference type="SAM" id="Phobius"/>
    </source>
</evidence>
<dbReference type="GO" id="GO:0016020">
    <property type="term" value="C:membrane"/>
    <property type="evidence" value="ECO:0007669"/>
    <property type="project" value="UniProtKB-SubCell"/>
</dbReference>
<dbReference type="Pfam" id="PF10320">
    <property type="entry name" value="7TM_GPCR_Srsx"/>
    <property type="match status" value="1"/>
</dbReference>
<dbReference type="OrthoDB" id="10015560at2759"/>
<evidence type="ECO:0000313" key="7">
    <source>
        <dbReference type="Proteomes" id="UP000025227"/>
    </source>
</evidence>
<dbReference type="PROSITE" id="PS50262">
    <property type="entry name" value="G_PROTEIN_RECEP_F1_2"/>
    <property type="match status" value="1"/>
</dbReference>
<dbReference type="InterPro" id="IPR047130">
    <property type="entry name" value="7TM_GPCR_Srsx_nematod"/>
</dbReference>
<reference evidence="8" key="1">
    <citation type="submission" date="2020-12" db="UniProtKB">
        <authorList>
            <consortium name="WormBaseParasite"/>
        </authorList>
    </citation>
    <scope>IDENTIFICATION</scope>
    <source>
        <strain evidence="8">MHco3</strain>
    </source>
</reference>
<dbReference type="CDD" id="cd00637">
    <property type="entry name" value="7tm_classA_rhodopsin-like"/>
    <property type="match status" value="1"/>
</dbReference>
<dbReference type="PRINTS" id="PR00237">
    <property type="entry name" value="GPCRRHODOPSN"/>
</dbReference>
<dbReference type="SUPFAM" id="SSF81321">
    <property type="entry name" value="Family A G protein-coupled receptor-like"/>
    <property type="match status" value="1"/>
</dbReference>
<dbReference type="WBParaSite" id="HCON_00125030-00001">
    <property type="protein sequence ID" value="HCON_00125030-00001"/>
    <property type="gene ID" value="HCON_00125030"/>
</dbReference>
<sequence>MYPNILSIPYQAFYIIIPTISLIGNSAIVYVTVRSRSLRSPCNIFIGSMSMAEVLHMLGHYVMVVSHNRNNDHVMRQDICVYWQLLPVLAMFSSFMILINIAIDRLMSIMSFYNSFIGTNYAFYIFVHIILGLPVSLSMVALIFFRRTSDS</sequence>
<keyword evidence="4 5" id="KW-0472">Membrane</keyword>
<proteinExistence type="predicted"/>
<feature type="transmembrane region" description="Helical" evidence="5">
    <location>
        <begin position="44"/>
        <end position="62"/>
    </location>
</feature>
<dbReference type="InterPro" id="IPR000276">
    <property type="entry name" value="GPCR_Rhodpsn"/>
</dbReference>
<feature type="domain" description="G-protein coupled receptors family 1 profile" evidence="6">
    <location>
        <begin position="24"/>
        <end position="151"/>
    </location>
</feature>
<keyword evidence="7" id="KW-1185">Reference proteome</keyword>
<evidence type="ECO:0000256" key="4">
    <source>
        <dbReference type="ARBA" id="ARBA00023136"/>
    </source>
</evidence>
<comment type="subcellular location">
    <subcellularLocation>
        <location evidence="1">Membrane</location>
    </subcellularLocation>
</comment>
<evidence type="ECO:0000256" key="2">
    <source>
        <dbReference type="ARBA" id="ARBA00022692"/>
    </source>
</evidence>
<evidence type="ECO:0000256" key="1">
    <source>
        <dbReference type="ARBA" id="ARBA00004370"/>
    </source>
</evidence>
<evidence type="ECO:0000259" key="6">
    <source>
        <dbReference type="PROSITE" id="PS50262"/>
    </source>
</evidence>
<keyword evidence="3 5" id="KW-1133">Transmembrane helix</keyword>
<dbReference type="InterPro" id="IPR017452">
    <property type="entry name" value="GPCR_Rhodpsn_7TM"/>
</dbReference>
<evidence type="ECO:0000313" key="8">
    <source>
        <dbReference type="WBParaSite" id="HCON_00125030-00001"/>
    </source>
</evidence>
<feature type="transmembrane region" description="Helical" evidence="5">
    <location>
        <begin position="12"/>
        <end position="32"/>
    </location>
</feature>
<feature type="transmembrane region" description="Helical" evidence="5">
    <location>
        <begin position="82"/>
        <end position="103"/>
    </location>
</feature>
<dbReference type="PANTHER" id="PTHR23360">
    <property type="entry name" value="G-PROTEIN COUPLED RECEPTORS FAMILY 1 PROFILE DOMAIN-CONTAINING PROTEIN-RELATED"/>
    <property type="match status" value="1"/>
</dbReference>
<organism evidence="7 8">
    <name type="scientific">Haemonchus contortus</name>
    <name type="common">Barber pole worm</name>
    <dbReference type="NCBI Taxonomy" id="6289"/>
    <lineage>
        <taxon>Eukaryota</taxon>
        <taxon>Metazoa</taxon>
        <taxon>Ecdysozoa</taxon>
        <taxon>Nematoda</taxon>
        <taxon>Chromadorea</taxon>
        <taxon>Rhabditida</taxon>
        <taxon>Rhabditina</taxon>
        <taxon>Rhabditomorpha</taxon>
        <taxon>Strongyloidea</taxon>
        <taxon>Trichostrongylidae</taxon>
        <taxon>Haemonchus</taxon>
    </lineage>
</organism>
<dbReference type="PANTHER" id="PTHR23360:SF5">
    <property type="entry name" value="G-PROTEIN COUPLED RECEPTORS FAMILY 1 PROFILE DOMAIN-CONTAINING PROTEIN"/>
    <property type="match status" value="1"/>
</dbReference>
<dbReference type="AlphaFoldDB" id="A0A7I4YNP8"/>
<dbReference type="Gene3D" id="1.20.1070.10">
    <property type="entry name" value="Rhodopsin 7-helix transmembrane proteins"/>
    <property type="match status" value="1"/>
</dbReference>
<feature type="transmembrane region" description="Helical" evidence="5">
    <location>
        <begin position="123"/>
        <end position="145"/>
    </location>
</feature>
<dbReference type="OMA" id="SFMILIN"/>
<accession>A0A7I4YNP8</accession>
<keyword evidence="2 5" id="KW-0812">Transmembrane</keyword>
<dbReference type="GO" id="GO:0004930">
    <property type="term" value="F:G protein-coupled receptor activity"/>
    <property type="evidence" value="ECO:0007669"/>
    <property type="project" value="InterPro"/>
</dbReference>
<name>A0A7I4YNP8_HAECO</name>
<evidence type="ECO:0000256" key="3">
    <source>
        <dbReference type="ARBA" id="ARBA00022989"/>
    </source>
</evidence>
<protein>
    <submittedName>
        <fullName evidence="8">G_PROTEIN_RECEP_F1_2 domain-containing protein</fullName>
    </submittedName>
</protein>
<dbReference type="InterPro" id="IPR019424">
    <property type="entry name" value="7TM_GPCR_Srsx"/>
</dbReference>